<dbReference type="GO" id="GO:0016567">
    <property type="term" value="P:protein ubiquitination"/>
    <property type="evidence" value="ECO:0007669"/>
    <property type="project" value="UniProtKB-UniPathway"/>
</dbReference>
<evidence type="ECO:0000256" key="1">
    <source>
        <dbReference type="ARBA" id="ARBA00004906"/>
    </source>
</evidence>
<gene>
    <name evidence="4" type="ORF">OH76DRAFT_1406367</name>
</gene>
<organism evidence="4 5">
    <name type="scientific">Lentinus brumalis</name>
    <dbReference type="NCBI Taxonomy" id="2498619"/>
    <lineage>
        <taxon>Eukaryota</taxon>
        <taxon>Fungi</taxon>
        <taxon>Dikarya</taxon>
        <taxon>Basidiomycota</taxon>
        <taxon>Agaricomycotina</taxon>
        <taxon>Agaricomycetes</taxon>
        <taxon>Polyporales</taxon>
        <taxon>Polyporaceae</taxon>
        <taxon>Lentinus</taxon>
    </lineage>
</organism>
<dbReference type="EMBL" id="KZ857422">
    <property type="protein sequence ID" value="RDX46988.1"/>
    <property type="molecule type" value="Genomic_DNA"/>
</dbReference>
<proteinExistence type="predicted"/>
<dbReference type="STRING" id="139420.A0A371D373"/>
<dbReference type="OrthoDB" id="722566at2759"/>
<comment type="pathway">
    <text evidence="1">Protein modification; protein ubiquitination.</text>
</comment>
<dbReference type="UniPathway" id="UPA00143"/>
<keyword evidence="5" id="KW-1185">Reference proteome</keyword>
<evidence type="ECO:0000313" key="5">
    <source>
        <dbReference type="Proteomes" id="UP000256964"/>
    </source>
</evidence>
<dbReference type="PANTHER" id="PTHR10706">
    <property type="entry name" value="F-BOX FAMILY PROTEIN"/>
    <property type="match status" value="1"/>
</dbReference>
<accession>A0A371D373</accession>
<dbReference type="AlphaFoldDB" id="A0A371D373"/>
<evidence type="ECO:0000259" key="3">
    <source>
        <dbReference type="PROSITE" id="PS50181"/>
    </source>
</evidence>
<dbReference type="InterPro" id="IPR036047">
    <property type="entry name" value="F-box-like_dom_sf"/>
</dbReference>
<evidence type="ECO:0000256" key="2">
    <source>
        <dbReference type="ARBA" id="ARBA00022786"/>
    </source>
</evidence>
<name>A0A371D373_9APHY</name>
<dbReference type="SUPFAM" id="SSF81383">
    <property type="entry name" value="F-box domain"/>
    <property type="match status" value="1"/>
</dbReference>
<dbReference type="InterPro" id="IPR045048">
    <property type="entry name" value="FBXO31/39"/>
</dbReference>
<dbReference type="Proteomes" id="UP000256964">
    <property type="component" value="Unassembled WGS sequence"/>
</dbReference>
<evidence type="ECO:0000313" key="4">
    <source>
        <dbReference type="EMBL" id="RDX46988.1"/>
    </source>
</evidence>
<dbReference type="PROSITE" id="PS50181">
    <property type="entry name" value="FBOX"/>
    <property type="match status" value="1"/>
</dbReference>
<sequence length="445" mass="50156">MVSVLDLPYDVLQVIFRNLSPADVLCFIASTRTLYYPLLDDTTTWRPFCIPYGIADNSVFKNRSYRVICGRLFHRFGALLGRWCSDYPFAGNIIEFRLVPDEFQRSGELIIAGDVWRFSGRSHDHSMPQYPSYVEFMQIGFTPWRQATRQNADEVQVSWHLRSRSNLGFLVHNGVPPPYIRLDGGDSRARPSLHVIAPTSMTLMVPHYSSGEFPERLTPAWFDAERGLPPMPQESPPAITPRPRDQEPYGVGLRYVEGTPKPGSISIFPPPPDRTSTVYLPELHNPGNPLSFNYVDFVPRYYALRTDTQDGVDPASPDWRAETLVGLWLGDYGPHGTECLFLEHDAAEQALRAWKITGDVNIPRGACTWSADLKEPTPREDPSGSGRTVRAFRGEGQIAHHGFIEAALIPAVVIVSGRDEITVEWDAFFAAKFIRYRSERGRAGD</sequence>
<dbReference type="Pfam" id="PF12014">
    <property type="entry name" value="Cyclin_D1_bind"/>
    <property type="match status" value="1"/>
</dbReference>
<protein>
    <recommendedName>
        <fullName evidence="3">F-box domain-containing protein</fullName>
    </recommendedName>
</protein>
<dbReference type="PANTHER" id="PTHR10706:SF130">
    <property type="entry name" value="F-BOX ONLY PROTEIN 31"/>
    <property type="match status" value="1"/>
</dbReference>
<reference evidence="4 5" key="1">
    <citation type="journal article" date="2018" name="Biotechnol. Biofuels">
        <title>Integrative visual omics of the white-rot fungus Polyporus brumalis exposes the biotechnological potential of its oxidative enzymes for delignifying raw plant biomass.</title>
        <authorList>
            <person name="Miyauchi S."/>
            <person name="Rancon A."/>
            <person name="Drula E."/>
            <person name="Hage H."/>
            <person name="Chaduli D."/>
            <person name="Favel A."/>
            <person name="Grisel S."/>
            <person name="Henrissat B."/>
            <person name="Herpoel-Gimbert I."/>
            <person name="Ruiz-Duenas F.J."/>
            <person name="Chevret D."/>
            <person name="Hainaut M."/>
            <person name="Lin J."/>
            <person name="Wang M."/>
            <person name="Pangilinan J."/>
            <person name="Lipzen A."/>
            <person name="Lesage-Meessen L."/>
            <person name="Navarro D."/>
            <person name="Riley R."/>
            <person name="Grigoriev I.V."/>
            <person name="Zhou S."/>
            <person name="Raouche S."/>
            <person name="Rosso M.N."/>
        </authorList>
    </citation>
    <scope>NUCLEOTIDE SEQUENCE [LARGE SCALE GENOMIC DNA]</scope>
    <source>
        <strain evidence="4 5">BRFM 1820</strain>
    </source>
</reference>
<dbReference type="InterPro" id="IPR001810">
    <property type="entry name" value="F-box_dom"/>
</dbReference>
<feature type="domain" description="F-box" evidence="3">
    <location>
        <begin position="1"/>
        <end position="48"/>
    </location>
</feature>
<keyword evidence="2" id="KW-0833">Ubl conjugation pathway</keyword>